<dbReference type="AlphaFoldDB" id="A0A7X4GYM8"/>
<protein>
    <submittedName>
        <fullName evidence="1">Uncharacterized protein</fullName>
    </submittedName>
</protein>
<reference evidence="1 2" key="1">
    <citation type="submission" date="2019-12" db="EMBL/GenBank/DDBJ databases">
        <title>Novel species isolated from a subtropical stream in China.</title>
        <authorList>
            <person name="Lu H."/>
        </authorList>
    </citation>
    <scope>NUCLEOTIDE SEQUENCE [LARGE SCALE GENOMIC DNA]</scope>
    <source>
        <strain evidence="1 2">FT134W</strain>
    </source>
</reference>
<sequence length="165" mass="18667">MNQNIEKNDNLESIIHRASGLDVKPREAWVASASQMLNYLNNHPQESYSFSIEQTALFATARLDWILENTKASLNNIFSYDDFLTLMNCFQSDLLDPYQIHYMSGHLSDDLGLDELDGNTLHAKVHSLSPAQKACLADILERAWRAARLGINPQEFATKINLALE</sequence>
<organism evidence="1 2">
    <name type="scientific">Duganella margarita</name>
    <dbReference type="NCBI Taxonomy" id="2692170"/>
    <lineage>
        <taxon>Bacteria</taxon>
        <taxon>Pseudomonadati</taxon>
        <taxon>Pseudomonadota</taxon>
        <taxon>Betaproteobacteria</taxon>
        <taxon>Burkholderiales</taxon>
        <taxon>Oxalobacteraceae</taxon>
        <taxon>Telluria group</taxon>
        <taxon>Duganella</taxon>
    </lineage>
</organism>
<dbReference type="Proteomes" id="UP000469734">
    <property type="component" value="Unassembled WGS sequence"/>
</dbReference>
<dbReference type="RefSeq" id="WP_161049298.1">
    <property type="nucleotide sequence ID" value="NZ_WWCR01000003.1"/>
</dbReference>
<evidence type="ECO:0000313" key="2">
    <source>
        <dbReference type="Proteomes" id="UP000469734"/>
    </source>
</evidence>
<proteinExistence type="predicted"/>
<evidence type="ECO:0000313" key="1">
    <source>
        <dbReference type="EMBL" id="MYM71645.1"/>
    </source>
</evidence>
<accession>A0A7X4GYM8</accession>
<dbReference type="EMBL" id="WWCR01000003">
    <property type="protein sequence ID" value="MYM71645.1"/>
    <property type="molecule type" value="Genomic_DNA"/>
</dbReference>
<name>A0A7X4GYM8_9BURK</name>
<gene>
    <name evidence="1" type="ORF">GTP56_05470</name>
</gene>
<comment type="caution">
    <text evidence="1">The sequence shown here is derived from an EMBL/GenBank/DDBJ whole genome shotgun (WGS) entry which is preliminary data.</text>
</comment>